<dbReference type="EC" id="2.7.13.3" evidence="2"/>
<keyword evidence="9" id="KW-0472">Membrane</keyword>
<keyword evidence="9" id="KW-0812">Transmembrane</keyword>
<evidence type="ECO:0000256" key="5">
    <source>
        <dbReference type="ARBA" id="ARBA00022741"/>
    </source>
</evidence>
<dbReference type="SMART" id="SM00028">
    <property type="entry name" value="TPR"/>
    <property type="match status" value="4"/>
</dbReference>
<dbReference type="PANTHER" id="PTHR41523:SF8">
    <property type="entry name" value="ETHYLENE RESPONSE SENSOR PROTEIN"/>
    <property type="match status" value="1"/>
</dbReference>
<accession>A0A5C7FFK5</accession>
<dbReference type="RefSeq" id="WP_147931044.1">
    <property type="nucleotide sequence ID" value="NZ_VOXD01000017.1"/>
</dbReference>
<dbReference type="InterPro" id="IPR036890">
    <property type="entry name" value="HATPase_C_sf"/>
</dbReference>
<keyword evidence="7" id="KW-0067">ATP-binding</keyword>
<dbReference type="AlphaFoldDB" id="A0A5C7FFK5"/>
<dbReference type="InterPro" id="IPR003594">
    <property type="entry name" value="HATPase_dom"/>
</dbReference>
<evidence type="ECO:0000256" key="3">
    <source>
        <dbReference type="ARBA" id="ARBA00022553"/>
    </source>
</evidence>
<dbReference type="OrthoDB" id="9767435at2"/>
<dbReference type="InterPro" id="IPR011495">
    <property type="entry name" value="Sig_transdc_His_kin_sub2_dim/P"/>
</dbReference>
<name>A0A5C7FFK5_9BACT</name>
<reference evidence="11 12" key="1">
    <citation type="submission" date="2019-08" db="EMBL/GenBank/DDBJ databases">
        <title>Lewinella sp. strain SSH13 Genome sequencing and assembly.</title>
        <authorList>
            <person name="Kim I."/>
        </authorList>
    </citation>
    <scope>NUCLEOTIDE SEQUENCE [LARGE SCALE GENOMIC DNA]</scope>
    <source>
        <strain evidence="11 12">SSH13</strain>
    </source>
</reference>
<keyword evidence="5" id="KW-0547">Nucleotide-binding</keyword>
<evidence type="ECO:0000313" key="11">
    <source>
        <dbReference type="EMBL" id="TXF89058.1"/>
    </source>
</evidence>
<keyword evidence="12" id="KW-1185">Reference proteome</keyword>
<dbReference type="Pfam" id="PF07568">
    <property type="entry name" value="HisKA_2"/>
    <property type="match status" value="1"/>
</dbReference>
<proteinExistence type="predicted"/>
<keyword evidence="8" id="KW-0802">TPR repeat</keyword>
<keyword evidence="6" id="KW-0418">Kinase</keyword>
<evidence type="ECO:0000256" key="8">
    <source>
        <dbReference type="PROSITE-ProRule" id="PRU00339"/>
    </source>
</evidence>
<sequence>MDLYLFSFRRFFALVPLLCISSFFLTAQPIPREQVLKNQLATATPQDSSTLLVGIIRSSRDLSMDSVRVYGRMLIDFHRRHRDTTGINMGYYLTTMMLQQRGYYQESLDLLDEVWPVFEAPPFDSLGPLYGAMRHRRGEALAMLGQTDAALKDYYTALYQWRKQDHPFKAGLYQSVGRIHASKGTYDSAIHYYQLKVDIDLRQKQEYSAASGMADIADVYRTTGRYAEALELQQRALKLQYQSDDPLAYIYGLENMCTLRSEMNGDSVRYYCQAAIKEAETYNTYTTIDRAATALADYYVSRGGQQDSIGYYFKKAFSAGKQLPIDLNFINKSTRYGSYLLQTGNPAAAHDILHTTLLSHRENPQLEFPNQGQLYLALARSEVATSRNDSAAVHLAKGLALLEADYERKSQLSVAEATASYQVEEAQYATQQERFDRVLAERKNEEQQRMILLGGGGGLLLLLLGGGFYLRLSRDRKMIARKNEQLAIALNERGILLKEIHHRVKNNLQIISGLLYKQARISVSEDVRATLQGGQDRIHAMALVHQSLYQREELTYINARDFVAELTGQLKISQASTSQKVVMKVDVADEELNMDQAIPIGLILNELVTNAYKYAFKPNKRDAELSIEFQRVDMGKNYELRVADNGSGLPEGYELRSQKGLGLNLVRGLARQLGGTWRITNLKTGGTAATVRFSTVRPNI</sequence>
<dbReference type="SUPFAM" id="SSF48452">
    <property type="entry name" value="TPR-like"/>
    <property type="match status" value="1"/>
</dbReference>
<evidence type="ECO:0000256" key="9">
    <source>
        <dbReference type="SAM" id="Phobius"/>
    </source>
</evidence>
<evidence type="ECO:0000313" key="12">
    <source>
        <dbReference type="Proteomes" id="UP000321907"/>
    </source>
</evidence>
<evidence type="ECO:0000256" key="1">
    <source>
        <dbReference type="ARBA" id="ARBA00000085"/>
    </source>
</evidence>
<dbReference type="Pfam" id="PF02518">
    <property type="entry name" value="HATPase_c"/>
    <property type="match status" value="1"/>
</dbReference>
<feature type="repeat" description="TPR" evidence="8">
    <location>
        <begin position="210"/>
        <end position="243"/>
    </location>
</feature>
<dbReference type="Gene3D" id="3.30.450.20">
    <property type="entry name" value="PAS domain"/>
    <property type="match status" value="1"/>
</dbReference>
<feature type="transmembrane region" description="Helical" evidence="9">
    <location>
        <begin position="450"/>
        <end position="472"/>
    </location>
</feature>
<dbReference type="Gene3D" id="1.25.40.10">
    <property type="entry name" value="Tetratricopeptide repeat domain"/>
    <property type="match status" value="1"/>
</dbReference>
<feature type="domain" description="Histidine kinase" evidence="10">
    <location>
        <begin position="499"/>
        <end position="697"/>
    </location>
</feature>
<comment type="catalytic activity">
    <reaction evidence="1">
        <text>ATP + protein L-histidine = ADP + protein N-phospho-L-histidine.</text>
        <dbReference type="EC" id="2.7.13.3"/>
    </reaction>
</comment>
<dbReference type="EMBL" id="VOXD01000017">
    <property type="protein sequence ID" value="TXF89058.1"/>
    <property type="molecule type" value="Genomic_DNA"/>
</dbReference>
<evidence type="ECO:0000256" key="2">
    <source>
        <dbReference type="ARBA" id="ARBA00012438"/>
    </source>
</evidence>
<keyword evidence="9" id="KW-1133">Transmembrane helix</keyword>
<dbReference type="GO" id="GO:0005524">
    <property type="term" value="F:ATP binding"/>
    <property type="evidence" value="ECO:0007669"/>
    <property type="project" value="UniProtKB-KW"/>
</dbReference>
<dbReference type="GO" id="GO:0004673">
    <property type="term" value="F:protein histidine kinase activity"/>
    <property type="evidence" value="ECO:0007669"/>
    <property type="project" value="UniProtKB-EC"/>
</dbReference>
<dbReference type="PROSITE" id="PS50109">
    <property type="entry name" value="HIS_KIN"/>
    <property type="match status" value="1"/>
</dbReference>
<dbReference type="SUPFAM" id="SSF55874">
    <property type="entry name" value="ATPase domain of HSP90 chaperone/DNA topoisomerase II/histidine kinase"/>
    <property type="match status" value="1"/>
</dbReference>
<dbReference type="SMART" id="SM00387">
    <property type="entry name" value="HATPase_c"/>
    <property type="match status" value="1"/>
</dbReference>
<comment type="caution">
    <text evidence="11">The sequence shown here is derived from an EMBL/GenBank/DDBJ whole genome shotgun (WGS) entry which is preliminary data.</text>
</comment>
<protein>
    <recommendedName>
        <fullName evidence="2">histidine kinase</fullName>
        <ecNumber evidence="2">2.7.13.3</ecNumber>
    </recommendedName>
</protein>
<dbReference type="Proteomes" id="UP000321907">
    <property type="component" value="Unassembled WGS sequence"/>
</dbReference>
<dbReference type="InterPro" id="IPR005467">
    <property type="entry name" value="His_kinase_dom"/>
</dbReference>
<evidence type="ECO:0000256" key="4">
    <source>
        <dbReference type="ARBA" id="ARBA00022679"/>
    </source>
</evidence>
<organism evidence="11 12">
    <name type="scientific">Neolewinella aurantiaca</name>
    <dbReference type="NCBI Taxonomy" id="2602767"/>
    <lineage>
        <taxon>Bacteria</taxon>
        <taxon>Pseudomonadati</taxon>
        <taxon>Bacteroidota</taxon>
        <taxon>Saprospiria</taxon>
        <taxon>Saprospirales</taxon>
        <taxon>Lewinellaceae</taxon>
        <taxon>Neolewinella</taxon>
    </lineage>
</organism>
<evidence type="ECO:0000256" key="7">
    <source>
        <dbReference type="ARBA" id="ARBA00022840"/>
    </source>
</evidence>
<evidence type="ECO:0000256" key="6">
    <source>
        <dbReference type="ARBA" id="ARBA00022777"/>
    </source>
</evidence>
<dbReference type="InterPro" id="IPR019734">
    <property type="entry name" value="TPR_rpt"/>
</dbReference>
<dbReference type="PANTHER" id="PTHR41523">
    <property type="entry name" value="TWO-COMPONENT SYSTEM SENSOR PROTEIN"/>
    <property type="match status" value="1"/>
</dbReference>
<evidence type="ECO:0000259" key="10">
    <source>
        <dbReference type="PROSITE" id="PS50109"/>
    </source>
</evidence>
<dbReference type="Gene3D" id="3.30.565.10">
    <property type="entry name" value="Histidine kinase-like ATPase, C-terminal domain"/>
    <property type="match status" value="1"/>
</dbReference>
<dbReference type="InterPro" id="IPR011990">
    <property type="entry name" value="TPR-like_helical_dom_sf"/>
</dbReference>
<dbReference type="PROSITE" id="PS50005">
    <property type="entry name" value="TPR"/>
    <property type="match status" value="1"/>
</dbReference>
<gene>
    <name evidence="11" type="ORF">FUA23_12285</name>
</gene>
<keyword evidence="3" id="KW-0597">Phosphoprotein</keyword>
<keyword evidence="4" id="KW-0808">Transferase</keyword>